<proteinExistence type="predicted"/>
<name>A0A919G357_9ACTN</name>
<keyword evidence="3" id="KW-1185">Reference proteome</keyword>
<dbReference type="PROSITE" id="PS50943">
    <property type="entry name" value="HTH_CROC1"/>
    <property type="match status" value="1"/>
</dbReference>
<dbReference type="RefSeq" id="WP_189930739.1">
    <property type="nucleotide sequence ID" value="NZ_BNCD01000005.1"/>
</dbReference>
<dbReference type="InterPro" id="IPR001387">
    <property type="entry name" value="Cro/C1-type_HTH"/>
</dbReference>
<dbReference type="InterPro" id="IPR043917">
    <property type="entry name" value="DUF5753"/>
</dbReference>
<dbReference type="SMART" id="SM00530">
    <property type="entry name" value="HTH_XRE"/>
    <property type="match status" value="1"/>
</dbReference>
<reference evidence="2" key="2">
    <citation type="submission" date="2020-09" db="EMBL/GenBank/DDBJ databases">
        <authorList>
            <person name="Sun Q."/>
            <person name="Ohkuma M."/>
        </authorList>
    </citation>
    <scope>NUCLEOTIDE SEQUENCE</scope>
    <source>
        <strain evidence="2">JCM 5069</strain>
    </source>
</reference>
<dbReference type="CDD" id="cd00093">
    <property type="entry name" value="HTH_XRE"/>
    <property type="match status" value="1"/>
</dbReference>
<organism evidence="2 3">
    <name type="scientific">Streptomyces sulfonofaciens</name>
    <dbReference type="NCBI Taxonomy" id="68272"/>
    <lineage>
        <taxon>Bacteria</taxon>
        <taxon>Bacillati</taxon>
        <taxon>Actinomycetota</taxon>
        <taxon>Actinomycetes</taxon>
        <taxon>Kitasatosporales</taxon>
        <taxon>Streptomycetaceae</taxon>
        <taxon>Streptomyces</taxon>
    </lineage>
</organism>
<dbReference type="Gene3D" id="1.10.260.40">
    <property type="entry name" value="lambda repressor-like DNA-binding domains"/>
    <property type="match status" value="1"/>
</dbReference>
<dbReference type="SUPFAM" id="SSF47413">
    <property type="entry name" value="lambda repressor-like DNA-binding domains"/>
    <property type="match status" value="1"/>
</dbReference>
<dbReference type="Proteomes" id="UP000603708">
    <property type="component" value="Unassembled WGS sequence"/>
</dbReference>
<evidence type="ECO:0000259" key="1">
    <source>
        <dbReference type="PROSITE" id="PS50943"/>
    </source>
</evidence>
<dbReference type="EMBL" id="BNCD01000005">
    <property type="protein sequence ID" value="GHH76290.1"/>
    <property type="molecule type" value="Genomic_DNA"/>
</dbReference>
<dbReference type="Pfam" id="PF19054">
    <property type="entry name" value="DUF5753"/>
    <property type="match status" value="1"/>
</dbReference>
<sequence>MPPRTNPTARQMRLGAELRKMREAAGVTAREAAQILGSGSAQLSHLEAGRFGVSEQRIRRLAAHYACDDAAYVDALVAMAAERGKGWWEEYRGIVAPLGPDLAELEHHAIRMHTFEMAHIPGLFQTEDHMRAAFRYMSPDWPSREVDAFVAFRSERQKVIAGGEPTPFDAVIHEAALRIRVGGRQTAVDQLKRILGLSELPHVSVRVVPFDSEDFAGAGYSMLYAEGAVAQLDTVHIDTGHGGVFVDAEPRLKQYRRRYERIGSTSLDPHTSREMIARILHEL</sequence>
<dbReference type="AlphaFoldDB" id="A0A919G357"/>
<protein>
    <submittedName>
        <fullName evidence="2">Transcriptional regulator</fullName>
    </submittedName>
</protein>
<dbReference type="InterPro" id="IPR010982">
    <property type="entry name" value="Lambda_DNA-bd_dom_sf"/>
</dbReference>
<feature type="domain" description="HTH cro/C1-type" evidence="1">
    <location>
        <begin position="18"/>
        <end position="73"/>
    </location>
</feature>
<reference evidence="2" key="1">
    <citation type="journal article" date="2014" name="Int. J. Syst. Evol. Microbiol.">
        <title>Complete genome sequence of Corynebacterium casei LMG S-19264T (=DSM 44701T), isolated from a smear-ripened cheese.</title>
        <authorList>
            <consortium name="US DOE Joint Genome Institute (JGI-PGF)"/>
            <person name="Walter F."/>
            <person name="Albersmeier A."/>
            <person name="Kalinowski J."/>
            <person name="Ruckert C."/>
        </authorList>
    </citation>
    <scope>NUCLEOTIDE SEQUENCE</scope>
    <source>
        <strain evidence="2">JCM 5069</strain>
    </source>
</reference>
<accession>A0A919G357</accession>
<evidence type="ECO:0000313" key="3">
    <source>
        <dbReference type="Proteomes" id="UP000603708"/>
    </source>
</evidence>
<evidence type="ECO:0000313" key="2">
    <source>
        <dbReference type="EMBL" id="GHH76290.1"/>
    </source>
</evidence>
<dbReference type="GO" id="GO:0003677">
    <property type="term" value="F:DNA binding"/>
    <property type="evidence" value="ECO:0007669"/>
    <property type="project" value="InterPro"/>
</dbReference>
<dbReference type="Pfam" id="PF13560">
    <property type="entry name" value="HTH_31"/>
    <property type="match status" value="1"/>
</dbReference>
<gene>
    <name evidence="2" type="ORF">GCM10018793_21600</name>
</gene>
<comment type="caution">
    <text evidence="2">The sequence shown here is derived from an EMBL/GenBank/DDBJ whole genome shotgun (WGS) entry which is preliminary data.</text>
</comment>